<keyword evidence="2" id="KW-1185">Reference proteome</keyword>
<evidence type="ECO:0008006" key="3">
    <source>
        <dbReference type="Google" id="ProtNLM"/>
    </source>
</evidence>
<dbReference type="Proteomes" id="UP000773469">
    <property type="component" value="Unassembled WGS sequence"/>
</dbReference>
<proteinExistence type="predicted"/>
<evidence type="ECO:0000313" key="2">
    <source>
        <dbReference type="Proteomes" id="UP000773469"/>
    </source>
</evidence>
<dbReference type="EMBL" id="BPEU01000013">
    <property type="protein sequence ID" value="GIU40899.1"/>
    <property type="molecule type" value="Genomic_DNA"/>
</dbReference>
<name>A0ABQ4P0B7_SHECO</name>
<gene>
    <name evidence="1" type="ORF">TUM3794_19940</name>
</gene>
<protein>
    <recommendedName>
        <fullName evidence="3">Transposase</fullName>
    </recommendedName>
</protein>
<accession>A0ABQ4P0B7</accession>
<reference evidence="1 2" key="1">
    <citation type="submission" date="2021-05" db="EMBL/GenBank/DDBJ databases">
        <title>Molecular characterization for Shewanella algae harboring chromosomal blaOXA-55-like strains isolated from clinical and environment sample.</title>
        <authorList>
            <person name="Ohama Y."/>
            <person name="Aoki K."/>
            <person name="Harada S."/>
            <person name="Moriya K."/>
            <person name="Ishii Y."/>
            <person name="Tateda K."/>
        </authorList>
    </citation>
    <scope>NUCLEOTIDE SEQUENCE [LARGE SCALE GENOMIC DNA]</scope>
    <source>
        <strain evidence="1 2">MBTL60-118</strain>
    </source>
</reference>
<dbReference type="RefSeq" id="WP_220756878.1">
    <property type="nucleotide sequence ID" value="NZ_BPEU01000013.1"/>
</dbReference>
<sequence>MNNRKSLSSQAAYCRRRKQKILKKLKQLHESKRKGDKFAKTSRLLDRTSSEMSMCMDLSKA</sequence>
<evidence type="ECO:0000313" key="1">
    <source>
        <dbReference type="EMBL" id="GIU40899.1"/>
    </source>
</evidence>
<comment type="caution">
    <text evidence="1">The sequence shown here is derived from an EMBL/GenBank/DDBJ whole genome shotgun (WGS) entry which is preliminary data.</text>
</comment>
<organism evidence="1 2">
    <name type="scientific">Shewanella colwelliana</name>
    <name type="common">Alteromonas colwelliana</name>
    <dbReference type="NCBI Taxonomy" id="23"/>
    <lineage>
        <taxon>Bacteria</taxon>
        <taxon>Pseudomonadati</taxon>
        <taxon>Pseudomonadota</taxon>
        <taxon>Gammaproteobacteria</taxon>
        <taxon>Alteromonadales</taxon>
        <taxon>Shewanellaceae</taxon>
        <taxon>Shewanella</taxon>
    </lineage>
</organism>